<dbReference type="EMBL" id="ATLV01012323">
    <property type="status" value="NOT_ANNOTATED_CDS"/>
    <property type="molecule type" value="Genomic_DNA"/>
</dbReference>
<dbReference type="SMART" id="SM00186">
    <property type="entry name" value="FBG"/>
    <property type="match status" value="1"/>
</dbReference>
<name>A0A084VEV3_ANOSI</name>
<reference evidence="2 4" key="1">
    <citation type="journal article" date="2014" name="BMC Genomics">
        <title>Genome sequence of Anopheles sinensis provides insight into genetics basis of mosquito competence for malaria parasites.</title>
        <authorList>
            <person name="Zhou D."/>
            <person name="Zhang D."/>
            <person name="Ding G."/>
            <person name="Shi L."/>
            <person name="Hou Q."/>
            <person name="Ye Y."/>
            <person name="Xu Y."/>
            <person name="Zhou H."/>
            <person name="Xiong C."/>
            <person name="Li S."/>
            <person name="Yu J."/>
            <person name="Hong S."/>
            <person name="Yu X."/>
            <person name="Zou P."/>
            <person name="Chen C."/>
            <person name="Chang X."/>
            <person name="Wang W."/>
            <person name="Lv Y."/>
            <person name="Sun Y."/>
            <person name="Ma L."/>
            <person name="Shen B."/>
            <person name="Zhu C."/>
        </authorList>
    </citation>
    <scope>NUCLEOTIDE SEQUENCE [LARGE SCALE GENOMIC DNA]</scope>
</reference>
<evidence type="ECO:0000259" key="1">
    <source>
        <dbReference type="PROSITE" id="PS51406"/>
    </source>
</evidence>
<dbReference type="VEuPathDB" id="VectorBase:ASIS022216"/>
<evidence type="ECO:0000313" key="3">
    <source>
        <dbReference type="EnsemblMetazoa" id="ASIC003636-PA"/>
    </source>
</evidence>
<dbReference type="OMA" id="MIGHESE"/>
<evidence type="ECO:0000313" key="2">
    <source>
        <dbReference type="EMBL" id="KFB36497.1"/>
    </source>
</evidence>
<dbReference type="PANTHER" id="PTHR19143:SF327">
    <property type="entry name" value="FI21813P1-RELATED"/>
    <property type="match status" value="1"/>
</dbReference>
<dbReference type="Pfam" id="PF00147">
    <property type="entry name" value="Fibrinogen_C"/>
    <property type="match status" value="1"/>
</dbReference>
<proteinExistence type="predicted"/>
<gene>
    <name evidence="2" type="ORF">ZHAS_00003636</name>
</gene>
<dbReference type="PROSITE" id="PS51406">
    <property type="entry name" value="FIBRINOGEN_C_2"/>
    <property type="match status" value="1"/>
</dbReference>
<organism evidence="2">
    <name type="scientific">Anopheles sinensis</name>
    <name type="common">Mosquito</name>
    <dbReference type="NCBI Taxonomy" id="74873"/>
    <lineage>
        <taxon>Eukaryota</taxon>
        <taxon>Metazoa</taxon>
        <taxon>Ecdysozoa</taxon>
        <taxon>Arthropoda</taxon>
        <taxon>Hexapoda</taxon>
        <taxon>Insecta</taxon>
        <taxon>Pterygota</taxon>
        <taxon>Neoptera</taxon>
        <taxon>Endopterygota</taxon>
        <taxon>Diptera</taxon>
        <taxon>Nematocera</taxon>
        <taxon>Culicoidea</taxon>
        <taxon>Culicidae</taxon>
        <taxon>Anophelinae</taxon>
        <taxon>Anopheles</taxon>
    </lineage>
</organism>
<dbReference type="InterPro" id="IPR036056">
    <property type="entry name" value="Fibrinogen-like_C"/>
</dbReference>
<dbReference type="EnsemblMetazoa" id="ASIC003636-RA">
    <property type="protein sequence ID" value="ASIC003636-PA"/>
    <property type="gene ID" value="ASIC003636"/>
</dbReference>
<dbReference type="EMBL" id="KE524781">
    <property type="protein sequence ID" value="KFB36497.1"/>
    <property type="molecule type" value="Genomic_DNA"/>
</dbReference>
<reference evidence="3" key="2">
    <citation type="submission" date="2020-05" db="UniProtKB">
        <authorList>
            <consortium name="EnsemblMetazoa"/>
        </authorList>
    </citation>
    <scope>IDENTIFICATION</scope>
</reference>
<dbReference type="InterPro" id="IPR014716">
    <property type="entry name" value="Fibrinogen_a/b/g_C_1"/>
</dbReference>
<dbReference type="GO" id="GO:0005615">
    <property type="term" value="C:extracellular space"/>
    <property type="evidence" value="ECO:0007669"/>
    <property type="project" value="TreeGrafter"/>
</dbReference>
<dbReference type="PANTHER" id="PTHR19143">
    <property type="entry name" value="FIBRINOGEN/TENASCIN/ANGIOPOEITIN"/>
    <property type="match status" value="1"/>
</dbReference>
<dbReference type="STRING" id="74873.A0A084VEV3"/>
<feature type="domain" description="Fibrinogen C-terminal" evidence="1">
    <location>
        <begin position="173"/>
        <end position="316"/>
    </location>
</feature>
<dbReference type="InterPro" id="IPR002181">
    <property type="entry name" value="Fibrinogen_a/b/g_C_dom"/>
</dbReference>
<dbReference type="Proteomes" id="UP000030765">
    <property type="component" value="Unassembled WGS sequence"/>
</dbReference>
<accession>A0A084VEV3</accession>
<dbReference type="SUPFAM" id="SSF56496">
    <property type="entry name" value="Fibrinogen C-terminal domain-like"/>
    <property type="match status" value="1"/>
</dbReference>
<protein>
    <submittedName>
        <fullName evidence="2">AGAP012000-PA-like protein</fullName>
    </submittedName>
    <submittedName>
        <fullName evidence="3">Fibrinogen C-terminal domain-containing protein</fullName>
    </submittedName>
</protein>
<keyword evidence="4" id="KW-1185">Reference proteome</keyword>
<evidence type="ECO:0000313" key="4">
    <source>
        <dbReference type="Proteomes" id="UP000030765"/>
    </source>
</evidence>
<sequence>MESRMLSHFDERINLLEKNNAIKMKDMTERINLLEQNNTLKMQEITKRIDLMEQNNAVKMKDITERITLFEQNNTLKMQEITKRIDLMEQNNVVKMTDITERMNLFEQNIGSHVKDITKQMETIKTNTEDIQSKLSDVSEVQNDLVHLSNNLLSQSTEMKTQQRAELAAHMKDFVSSSAALAGLIQRRIDQTTGSGVILVKTNLDGYVWVYRNTSNSHEYGNGWIVVQNRFEGKVGFNRNWNEYRNGFGNKKGEHWLGLLWLKNILSTGGHELLIMYETFYGSFTYAHYDNFMIGHESEQFAVKSLGNYTGTSLDAYMKLEVGLKFPQTIRLTLLRVLRRNIWDGG</sequence>
<dbReference type="VEuPathDB" id="VectorBase:ASIC003636"/>
<dbReference type="AlphaFoldDB" id="A0A084VEV3"/>
<dbReference type="Gene3D" id="3.90.215.10">
    <property type="entry name" value="Gamma Fibrinogen, chain A, domain 1"/>
    <property type="match status" value="1"/>
</dbReference>
<dbReference type="InterPro" id="IPR050373">
    <property type="entry name" value="Fibrinogen_C-term_domain"/>
</dbReference>